<feature type="compositionally biased region" description="Acidic residues" evidence="1">
    <location>
        <begin position="218"/>
        <end position="229"/>
    </location>
</feature>
<dbReference type="SUPFAM" id="SSF48371">
    <property type="entry name" value="ARM repeat"/>
    <property type="match status" value="1"/>
</dbReference>
<feature type="region of interest" description="Disordered" evidence="1">
    <location>
        <begin position="1"/>
        <end position="31"/>
    </location>
</feature>
<dbReference type="InterPro" id="IPR016024">
    <property type="entry name" value="ARM-type_fold"/>
</dbReference>
<name>A0A4U0QKM4_9RHOB</name>
<dbReference type="EMBL" id="SUNH01000023">
    <property type="protein sequence ID" value="TJZ82259.1"/>
    <property type="molecule type" value="Genomic_DNA"/>
</dbReference>
<dbReference type="OrthoDB" id="9775346at2"/>
<dbReference type="Gene3D" id="1.25.10.90">
    <property type="match status" value="1"/>
</dbReference>
<dbReference type="Proteomes" id="UP000306223">
    <property type="component" value="Unassembled WGS sequence"/>
</dbReference>
<evidence type="ECO:0000256" key="1">
    <source>
        <dbReference type="SAM" id="MobiDB-lite"/>
    </source>
</evidence>
<proteinExistence type="predicted"/>
<reference evidence="2 3" key="1">
    <citation type="submission" date="2019-04" db="EMBL/GenBank/DDBJ databases">
        <authorList>
            <person name="Li J."/>
        </authorList>
    </citation>
    <scope>NUCLEOTIDE SEQUENCE [LARGE SCALE GENOMIC DNA]</scope>
    <source>
        <strain evidence="2 3">CCTCC AB2016182</strain>
    </source>
</reference>
<dbReference type="AlphaFoldDB" id="A0A4U0QKM4"/>
<feature type="compositionally biased region" description="Basic and acidic residues" evidence="1">
    <location>
        <begin position="7"/>
        <end position="21"/>
    </location>
</feature>
<gene>
    <name evidence="2" type="ORF">FA740_15215</name>
</gene>
<comment type="caution">
    <text evidence="2">The sequence shown here is derived from an EMBL/GenBank/DDBJ whole genome shotgun (WGS) entry which is preliminary data.</text>
</comment>
<accession>A0A4U0QKM4</accession>
<feature type="region of interest" description="Disordered" evidence="1">
    <location>
        <begin position="217"/>
        <end position="254"/>
    </location>
</feature>
<keyword evidence="3" id="KW-1185">Reference proteome</keyword>
<organism evidence="2 3">
    <name type="scientific">Paracoccus hibiscisoli</name>
    <dbReference type="NCBI Taxonomy" id="2023261"/>
    <lineage>
        <taxon>Bacteria</taxon>
        <taxon>Pseudomonadati</taxon>
        <taxon>Pseudomonadota</taxon>
        <taxon>Alphaproteobacteria</taxon>
        <taxon>Rhodobacterales</taxon>
        <taxon>Paracoccaceae</taxon>
        <taxon>Paracoccus</taxon>
    </lineage>
</organism>
<sequence>MENPMQELDRLRALADPERAARASARHKSGRETLGVTPAQIEALATEWRGERDLEARIALAETLWDSDVHEARLAAARLLVQARMQPDDGAWAAILDWAPQIDGTEIADAVMSAAARRLVAEPARLDQIVPWARSRNPWLRRGLLMATLPWAKMNNPKPGDLEIREAVLALMLRLASDRHGAVRQAAETWLRDLAKRDPARVAAWHEAHDAMAVVEAELPEDDAIDDIPQDASEATSPEDLAPDDQAPEADQER</sequence>
<evidence type="ECO:0000313" key="3">
    <source>
        <dbReference type="Proteomes" id="UP000306223"/>
    </source>
</evidence>
<evidence type="ECO:0000313" key="2">
    <source>
        <dbReference type="EMBL" id="TJZ82259.1"/>
    </source>
</evidence>
<dbReference type="Pfam" id="PF08713">
    <property type="entry name" value="DNA_alkylation"/>
    <property type="match status" value="1"/>
</dbReference>
<feature type="compositionally biased region" description="Acidic residues" evidence="1">
    <location>
        <begin position="241"/>
        <end position="254"/>
    </location>
</feature>
<dbReference type="CDD" id="cd06561">
    <property type="entry name" value="AlkD_like"/>
    <property type="match status" value="1"/>
</dbReference>
<protein>
    <submittedName>
        <fullName evidence="2">DNA alkylation repair protein</fullName>
    </submittedName>
</protein>
<dbReference type="InterPro" id="IPR014825">
    <property type="entry name" value="DNA_alkylation"/>
</dbReference>